<protein>
    <submittedName>
        <fullName evidence="3">Helix-turn-helix</fullName>
    </submittedName>
</protein>
<dbReference type="PROSITE" id="PS50943">
    <property type="entry name" value="HTH_CROC1"/>
    <property type="match status" value="1"/>
</dbReference>
<organism evidence="3 4">
    <name type="scientific">Chryseobacterium arachidis</name>
    <dbReference type="NCBI Taxonomy" id="1416778"/>
    <lineage>
        <taxon>Bacteria</taxon>
        <taxon>Pseudomonadati</taxon>
        <taxon>Bacteroidota</taxon>
        <taxon>Flavobacteriia</taxon>
        <taxon>Flavobacteriales</taxon>
        <taxon>Weeksellaceae</taxon>
        <taxon>Chryseobacterium group</taxon>
        <taxon>Chryseobacterium</taxon>
    </lineage>
</organism>
<dbReference type="OrthoDB" id="3831186at2"/>
<gene>
    <name evidence="3" type="ORF">SAMN05443633_1099</name>
</gene>
<dbReference type="AlphaFoldDB" id="A0A1M5G4W4"/>
<dbReference type="InterPro" id="IPR036286">
    <property type="entry name" value="LexA/Signal_pep-like_sf"/>
</dbReference>
<name>A0A1M5G4W4_9FLAO</name>
<dbReference type="Gene3D" id="1.10.260.40">
    <property type="entry name" value="lambda repressor-like DNA-binding domains"/>
    <property type="match status" value="1"/>
</dbReference>
<dbReference type="SUPFAM" id="SSF51306">
    <property type="entry name" value="LexA/Signal peptidase"/>
    <property type="match status" value="1"/>
</dbReference>
<sequence length="226" mass="25684">MSIFSENIRLLRGKLGKTQRELSEQIQITPSRYSSYENGKSKPPVDVLIRISRIFNVSIDLLLSINLTKHSLEDMLKLPDNRIVLPVMVDQDGNESIEIVPQKASMGYLTGYSDPDYIESLQRISLPFLKNGKFRAFPADGDSMPPFKDGSFIIGKYMEGLNDLKSGNTYVFITLNDGITYKRLKSKNKTSLTVAADNTFYEPYDIPFNEIVEVWQYATGIFPEDF</sequence>
<dbReference type="Pfam" id="PF00717">
    <property type="entry name" value="Peptidase_S24"/>
    <property type="match status" value="1"/>
</dbReference>
<dbReference type="GO" id="GO:0003677">
    <property type="term" value="F:DNA binding"/>
    <property type="evidence" value="ECO:0007669"/>
    <property type="project" value="UniProtKB-KW"/>
</dbReference>
<dbReference type="SMART" id="SM00530">
    <property type="entry name" value="HTH_XRE"/>
    <property type="match status" value="1"/>
</dbReference>
<keyword evidence="1" id="KW-0238">DNA-binding</keyword>
<dbReference type="InterPro" id="IPR039418">
    <property type="entry name" value="LexA-like"/>
</dbReference>
<feature type="domain" description="HTH cro/C1-type" evidence="2">
    <location>
        <begin position="8"/>
        <end position="62"/>
    </location>
</feature>
<dbReference type="Gene3D" id="2.10.109.10">
    <property type="entry name" value="Umud Fragment, subunit A"/>
    <property type="match status" value="1"/>
</dbReference>
<dbReference type="PANTHER" id="PTHR46558:SF11">
    <property type="entry name" value="HTH-TYPE TRANSCRIPTIONAL REGULATOR XRE"/>
    <property type="match status" value="1"/>
</dbReference>
<dbReference type="CDD" id="cd06529">
    <property type="entry name" value="S24_LexA-like"/>
    <property type="match status" value="1"/>
</dbReference>
<dbReference type="Proteomes" id="UP000184518">
    <property type="component" value="Unassembled WGS sequence"/>
</dbReference>
<dbReference type="InterPro" id="IPR015927">
    <property type="entry name" value="Peptidase_S24_S26A/B/C"/>
</dbReference>
<dbReference type="InterPro" id="IPR001387">
    <property type="entry name" value="Cro/C1-type_HTH"/>
</dbReference>
<dbReference type="Pfam" id="PF01381">
    <property type="entry name" value="HTH_3"/>
    <property type="match status" value="1"/>
</dbReference>
<dbReference type="PANTHER" id="PTHR46558">
    <property type="entry name" value="TRACRIPTIONAL REGULATORY PROTEIN-RELATED-RELATED"/>
    <property type="match status" value="1"/>
</dbReference>
<reference evidence="4" key="1">
    <citation type="submission" date="2016-11" db="EMBL/GenBank/DDBJ databases">
        <authorList>
            <person name="Varghese N."/>
            <person name="Submissions S."/>
        </authorList>
    </citation>
    <scope>NUCLEOTIDE SEQUENCE [LARGE SCALE GENOMIC DNA]</scope>
    <source>
        <strain evidence="4">DSM 27619</strain>
    </source>
</reference>
<evidence type="ECO:0000313" key="3">
    <source>
        <dbReference type="EMBL" id="SHF98766.1"/>
    </source>
</evidence>
<keyword evidence="4" id="KW-1185">Reference proteome</keyword>
<proteinExistence type="predicted"/>
<dbReference type="SUPFAM" id="SSF47413">
    <property type="entry name" value="lambda repressor-like DNA-binding domains"/>
    <property type="match status" value="1"/>
</dbReference>
<dbReference type="RefSeq" id="WP_072959703.1">
    <property type="nucleotide sequence ID" value="NZ_FQUT01000009.1"/>
</dbReference>
<evidence type="ECO:0000259" key="2">
    <source>
        <dbReference type="PROSITE" id="PS50943"/>
    </source>
</evidence>
<dbReference type="InterPro" id="IPR010982">
    <property type="entry name" value="Lambda_DNA-bd_dom_sf"/>
</dbReference>
<dbReference type="STRING" id="1416778.SAMN05443633_1099"/>
<accession>A0A1M5G4W4</accession>
<evidence type="ECO:0000256" key="1">
    <source>
        <dbReference type="ARBA" id="ARBA00023125"/>
    </source>
</evidence>
<dbReference type="CDD" id="cd00093">
    <property type="entry name" value="HTH_XRE"/>
    <property type="match status" value="1"/>
</dbReference>
<dbReference type="EMBL" id="FQUT01000009">
    <property type="protein sequence ID" value="SHF98766.1"/>
    <property type="molecule type" value="Genomic_DNA"/>
</dbReference>
<evidence type="ECO:0000313" key="4">
    <source>
        <dbReference type="Proteomes" id="UP000184518"/>
    </source>
</evidence>